<dbReference type="Pfam" id="PF00441">
    <property type="entry name" value="Acyl-CoA_dh_1"/>
    <property type="match status" value="1"/>
</dbReference>
<dbReference type="EMBL" id="CP028843">
    <property type="protein sequence ID" value="AWB22754.1"/>
    <property type="molecule type" value="Genomic_DNA"/>
</dbReference>
<dbReference type="PANTHER" id="PTHR43884:SF20">
    <property type="entry name" value="ACYL-COA DEHYDROGENASE FADE28"/>
    <property type="match status" value="1"/>
</dbReference>
<accession>A0A2R4WMJ2</accession>
<dbReference type="InterPro" id="IPR009075">
    <property type="entry name" value="AcylCo_DH/oxidase_C"/>
</dbReference>
<gene>
    <name evidence="10" type="ORF">DA075_19110</name>
</gene>
<protein>
    <submittedName>
        <fullName evidence="10">Acyl-CoA dehydrogenase</fullName>
    </submittedName>
</protein>
<evidence type="ECO:0000256" key="4">
    <source>
        <dbReference type="ARBA" id="ARBA00022827"/>
    </source>
</evidence>
<dbReference type="InterPro" id="IPR006091">
    <property type="entry name" value="Acyl-CoA_Oxase/DH_mid-dom"/>
</dbReference>
<evidence type="ECO:0000313" key="10">
    <source>
        <dbReference type="EMBL" id="AWB22754.1"/>
    </source>
</evidence>
<evidence type="ECO:0000259" key="8">
    <source>
        <dbReference type="Pfam" id="PF02770"/>
    </source>
</evidence>
<evidence type="ECO:0000259" key="9">
    <source>
        <dbReference type="Pfam" id="PF02771"/>
    </source>
</evidence>
<keyword evidence="3 6" id="KW-0285">Flavoprotein</keyword>
<evidence type="ECO:0000259" key="7">
    <source>
        <dbReference type="Pfam" id="PF00441"/>
    </source>
</evidence>
<dbReference type="Pfam" id="PF02771">
    <property type="entry name" value="Acyl-CoA_dh_N"/>
    <property type="match status" value="1"/>
</dbReference>
<feature type="domain" description="Acyl-CoA dehydrogenase/oxidase C-terminal" evidence="7">
    <location>
        <begin position="231"/>
        <end position="363"/>
    </location>
</feature>
<dbReference type="RefSeq" id="WP_099954554.1">
    <property type="nucleotide sequence ID" value="NZ_CP028843.1"/>
</dbReference>
<dbReference type="InterPro" id="IPR046373">
    <property type="entry name" value="Acyl-CoA_Oxase/DH_mid-dom_sf"/>
</dbReference>
<dbReference type="InterPro" id="IPR037069">
    <property type="entry name" value="AcylCoA_DH/ox_N_sf"/>
</dbReference>
<feature type="domain" description="Acyl-CoA dehydrogenase/oxidase N-terminal" evidence="9">
    <location>
        <begin position="11"/>
        <end position="101"/>
    </location>
</feature>
<name>A0A2R4WMJ2_9HYPH</name>
<evidence type="ECO:0000313" key="11">
    <source>
        <dbReference type="Proteomes" id="UP000244755"/>
    </source>
</evidence>
<dbReference type="CDD" id="cd00567">
    <property type="entry name" value="ACAD"/>
    <property type="match status" value="1"/>
</dbReference>
<keyword evidence="11" id="KW-1185">Reference proteome</keyword>
<dbReference type="KEGG" id="mee:DA075_19110"/>
<dbReference type="AlphaFoldDB" id="A0A2R4WMJ2"/>
<dbReference type="Gene3D" id="2.40.110.10">
    <property type="entry name" value="Butyryl-CoA Dehydrogenase, subunit A, domain 2"/>
    <property type="match status" value="1"/>
</dbReference>
<comment type="similarity">
    <text evidence="2 6">Belongs to the acyl-CoA dehydrogenase family.</text>
</comment>
<feature type="domain" description="Acyl-CoA oxidase/dehydrogenase middle" evidence="8">
    <location>
        <begin position="127"/>
        <end position="210"/>
    </location>
</feature>
<dbReference type="Gene3D" id="1.10.540.10">
    <property type="entry name" value="Acyl-CoA dehydrogenase/oxidase, N-terminal domain"/>
    <property type="match status" value="1"/>
</dbReference>
<dbReference type="Proteomes" id="UP000244755">
    <property type="component" value="Chromosome 1"/>
</dbReference>
<sequence>MSAAADDDLRQALVDSATGWLAEAYGLERRRRTLAGSGFDRDAWREMAAFGWFSIAVPEELGGSGLGLGDLAALMRTIGAANLPEPVAAVAGVAAPLLVRAAREPGTSTLVGDLNGLLAGERIVVLAHAEPASGFDRSVVTTRAVRDGASWRLDGEKSAVEGGAQADLLLVSARIEAGIALFRVEPGAPGVTVTPFRSLDGRALADLRFEGARLPADALLPVAEPEATIDAALERGALLTMAEAVGAMEVLVTDTVAYLKTRRQFGQPIGKFQVLQHRAVDMQIALEEARAVVDLAAEADAGDPAERRRAVATAKVVGARAARRISREAVQLHGGIGITEELRVSHLFRRLVVAESLYGDRDYYLRRFQDAAAA</sequence>
<evidence type="ECO:0000256" key="2">
    <source>
        <dbReference type="ARBA" id="ARBA00009347"/>
    </source>
</evidence>
<dbReference type="InterPro" id="IPR009100">
    <property type="entry name" value="AcylCoA_DH/oxidase_NM_dom_sf"/>
</dbReference>
<organism evidence="10 11">
    <name type="scientific">Methylobacterium currus</name>
    <dbReference type="NCBI Taxonomy" id="2051553"/>
    <lineage>
        <taxon>Bacteria</taxon>
        <taxon>Pseudomonadati</taxon>
        <taxon>Pseudomonadota</taxon>
        <taxon>Alphaproteobacteria</taxon>
        <taxon>Hyphomicrobiales</taxon>
        <taxon>Methylobacteriaceae</taxon>
        <taxon>Methylobacterium</taxon>
    </lineage>
</organism>
<dbReference type="InterPro" id="IPR036250">
    <property type="entry name" value="AcylCo_DH-like_C"/>
</dbReference>
<dbReference type="Pfam" id="PF02770">
    <property type="entry name" value="Acyl-CoA_dh_M"/>
    <property type="match status" value="1"/>
</dbReference>
<keyword evidence="5 6" id="KW-0560">Oxidoreductase</keyword>
<dbReference type="OrthoDB" id="9775090at2"/>
<dbReference type="GO" id="GO:0050660">
    <property type="term" value="F:flavin adenine dinucleotide binding"/>
    <property type="evidence" value="ECO:0007669"/>
    <property type="project" value="InterPro"/>
</dbReference>
<keyword evidence="4 6" id="KW-0274">FAD</keyword>
<evidence type="ECO:0000256" key="6">
    <source>
        <dbReference type="RuleBase" id="RU362125"/>
    </source>
</evidence>
<evidence type="ECO:0000256" key="5">
    <source>
        <dbReference type="ARBA" id="ARBA00023002"/>
    </source>
</evidence>
<dbReference type="InterPro" id="IPR013786">
    <property type="entry name" value="AcylCoA_DH/ox_N"/>
</dbReference>
<dbReference type="GO" id="GO:0003995">
    <property type="term" value="F:acyl-CoA dehydrogenase activity"/>
    <property type="evidence" value="ECO:0007669"/>
    <property type="project" value="TreeGrafter"/>
</dbReference>
<proteinExistence type="inferred from homology"/>
<dbReference type="Gene3D" id="1.20.140.10">
    <property type="entry name" value="Butyryl-CoA Dehydrogenase, subunit A, domain 3"/>
    <property type="match status" value="1"/>
</dbReference>
<comment type="cofactor">
    <cofactor evidence="1 6">
        <name>FAD</name>
        <dbReference type="ChEBI" id="CHEBI:57692"/>
    </cofactor>
</comment>
<dbReference type="PANTHER" id="PTHR43884">
    <property type="entry name" value="ACYL-COA DEHYDROGENASE"/>
    <property type="match status" value="1"/>
</dbReference>
<evidence type="ECO:0000256" key="1">
    <source>
        <dbReference type="ARBA" id="ARBA00001974"/>
    </source>
</evidence>
<dbReference type="SUPFAM" id="SSF56645">
    <property type="entry name" value="Acyl-CoA dehydrogenase NM domain-like"/>
    <property type="match status" value="1"/>
</dbReference>
<dbReference type="SUPFAM" id="SSF47203">
    <property type="entry name" value="Acyl-CoA dehydrogenase C-terminal domain-like"/>
    <property type="match status" value="1"/>
</dbReference>
<evidence type="ECO:0000256" key="3">
    <source>
        <dbReference type="ARBA" id="ARBA00022630"/>
    </source>
</evidence>
<reference evidence="10 11" key="1">
    <citation type="submission" date="2018-04" db="EMBL/GenBank/DDBJ databases">
        <title>Methylobacterium sp. PR1016A genome.</title>
        <authorList>
            <person name="Park W."/>
        </authorList>
    </citation>
    <scope>NUCLEOTIDE SEQUENCE [LARGE SCALE GENOMIC DNA]</scope>
    <source>
        <strain evidence="10 11">PR1016A</strain>
    </source>
</reference>